<dbReference type="InterPro" id="IPR016181">
    <property type="entry name" value="Acyl_CoA_acyltransferase"/>
</dbReference>
<accession>A0ABZ0D3M2</accession>
<dbReference type="SUPFAM" id="SSF55729">
    <property type="entry name" value="Acyl-CoA N-acyltransferases (Nat)"/>
    <property type="match status" value="1"/>
</dbReference>
<dbReference type="RefSeq" id="WP_316686243.1">
    <property type="nucleotide sequence ID" value="NZ_CP103837.1"/>
</dbReference>
<name>A0ABZ0D3M2_9XANT</name>
<dbReference type="Proteomes" id="UP001304534">
    <property type="component" value="Chromosome"/>
</dbReference>
<organism evidence="1 2">
    <name type="scientific">Xanthomonas dyei</name>
    <dbReference type="NCBI Taxonomy" id="743699"/>
    <lineage>
        <taxon>Bacteria</taxon>
        <taxon>Pseudomonadati</taxon>
        <taxon>Pseudomonadota</taxon>
        <taxon>Gammaproteobacteria</taxon>
        <taxon>Lysobacterales</taxon>
        <taxon>Lysobacteraceae</taxon>
        <taxon>Xanthomonas</taxon>
    </lineage>
</organism>
<gene>
    <name evidence="1" type="ORF">NYR99_13150</name>
</gene>
<protein>
    <submittedName>
        <fullName evidence="1">Uncharacterized protein</fullName>
    </submittedName>
</protein>
<sequence>MTPAHLPSCIIPCKAAHLVYLAGHMRLTEQEQFLAVTGTGHYNPEVGAHWLINIAARSGGFAFTALQDDNTPAAAGGFEPVSPGVWQSWMVGTEDGWAQQWRSLTKAARWTMERVFESGAHRVQTTALVRRREALVWFQRSLGMRPEGVWRAFGANGEDFASFSRLRGE</sequence>
<proteinExistence type="predicted"/>
<dbReference type="EMBL" id="CP103840">
    <property type="protein sequence ID" value="WOB24746.1"/>
    <property type="molecule type" value="Genomic_DNA"/>
</dbReference>
<evidence type="ECO:0000313" key="2">
    <source>
        <dbReference type="Proteomes" id="UP001304534"/>
    </source>
</evidence>
<evidence type="ECO:0000313" key="1">
    <source>
        <dbReference type="EMBL" id="WOB24746.1"/>
    </source>
</evidence>
<dbReference type="GeneID" id="95584838"/>
<reference evidence="1 2" key="1">
    <citation type="submission" date="2022-08" db="EMBL/GenBank/DDBJ databases">
        <title>Whole genome sequencing-based tracing of a 2022 introduction and outbreak of Xanthomonas hortorum pv. pelargonii.</title>
        <authorList>
            <person name="Iruegas-Bocardo F."/>
            <person name="Weisberg A.K."/>
            <person name="Riutta E.R."/>
            <person name="Kilday K."/>
            <person name="Bonkowski J.C."/>
            <person name="Creswell T."/>
            <person name="Daughtrey M.L."/>
            <person name="Rane K."/>
            <person name="Grunwald N.J."/>
            <person name="Chang J.H."/>
            <person name="Putnam M.L."/>
        </authorList>
    </citation>
    <scope>NUCLEOTIDE SEQUENCE [LARGE SCALE GENOMIC DNA]</scope>
    <source>
        <strain evidence="1 2">22-325</strain>
    </source>
</reference>
<keyword evidence="2" id="KW-1185">Reference proteome</keyword>